<dbReference type="SUPFAM" id="SSF55961">
    <property type="entry name" value="Bet v1-like"/>
    <property type="match status" value="1"/>
</dbReference>
<protein>
    <submittedName>
        <fullName evidence="1">Polyketide cyclase/dehydrase/lipid transport protein</fullName>
    </submittedName>
</protein>
<dbReference type="RefSeq" id="WP_106583246.1">
    <property type="nucleotide sequence ID" value="NZ_PYGA01000008.1"/>
</dbReference>
<comment type="caution">
    <text evidence="1">The sequence shown here is derived from an EMBL/GenBank/DDBJ whole genome shotgun (WGS) entry which is preliminary data.</text>
</comment>
<gene>
    <name evidence="1" type="ORF">CLV63_10863</name>
</gene>
<dbReference type="Pfam" id="PF10604">
    <property type="entry name" value="Polyketide_cyc2"/>
    <property type="match status" value="1"/>
</dbReference>
<dbReference type="InterPro" id="IPR019587">
    <property type="entry name" value="Polyketide_cyclase/dehydratase"/>
</dbReference>
<dbReference type="AlphaFoldDB" id="A0A2P8DJE8"/>
<reference evidence="1 2" key="1">
    <citation type="submission" date="2018-03" db="EMBL/GenBank/DDBJ databases">
        <title>Genomic Encyclopedia of Archaeal and Bacterial Type Strains, Phase II (KMG-II): from individual species to whole genera.</title>
        <authorList>
            <person name="Goeker M."/>
        </authorList>
    </citation>
    <scope>NUCLEOTIDE SEQUENCE [LARGE SCALE GENOMIC DNA]</scope>
    <source>
        <strain evidence="1 2">DSM 45312</strain>
    </source>
</reference>
<proteinExistence type="predicted"/>
<dbReference type="InterPro" id="IPR023393">
    <property type="entry name" value="START-like_dom_sf"/>
</dbReference>
<sequence length="153" mass="16518">MSVPQAPPLLRVSRICPAPAGRVWLTLTDWEIHHRWMVLTSASGGSGEGARIDAFTGVGPIGFTDPMEITEWRPATDTAAGRCSVRHLGGVVRGEGRFDVRPVSPSHSVVVWTEWADLPFGRLGAAARPLARLLLAPMFRSSLRALGDEAALR</sequence>
<evidence type="ECO:0000313" key="1">
    <source>
        <dbReference type="EMBL" id="PSK97345.1"/>
    </source>
</evidence>
<name>A0A2P8DJE8_9ACTN</name>
<accession>A0A2P8DJE8</accession>
<keyword evidence="2" id="KW-1185">Reference proteome</keyword>
<dbReference type="Gene3D" id="3.30.530.20">
    <property type="match status" value="1"/>
</dbReference>
<dbReference type="OrthoDB" id="4823586at2"/>
<organism evidence="1 2">
    <name type="scientific">Murinocardiopsis flavida</name>
    <dbReference type="NCBI Taxonomy" id="645275"/>
    <lineage>
        <taxon>Bacteria</taxon>
        <taxon>Bacillati</taxon>
        <taxon>Actinomycetota</taxon>
        <taxon>Actinomycetes</taxon>
        <taxon>Streptosporangiales</taxon>
        <taxon>Nocardiopsidaceae</taxon>
        <taxon>Murinocardiopsis</taxon>
    </lineage>
</organism>
<dbReference type="Proteomes" id="UP000240542">
    <property type="component" value="Unassembled WGS sequence"/>
</dbReference>
<evidence type="ECO:0000313" key="2">
    <source>
        <dbReference type="Proteomes" id="UP000240542"/>
    </source>
</evidence>
<dbReference type="EMBL" id="PYGA01000008">
    <property type="protein sequence ID" value="PSK97345.1"/>
    <property type="molecule type" value="Genomic_DNA"/>
</dbReference>